<dbReference type="Gene3D" id="3.60.10.10">
    <property type="entry name" value="Endonuclease/exonuclease/phosphatase"/>
    <property type="match status" value="1"/>
</dbReference>
<evidence type="ECO:0000313" key="1">
    <source>
        <dbReference type="EMBL" id="KAH1063105.1"/>
    </source>
</evidence>
<name>A0A9D3UVE5_9ROSI</name>
<accession>A0A9D3UVE5</accession>
<dbReference type="SUPFAM" id="SSF56219">
    <property type="entry name" value="DNase I-like"/>
    <property type="match status" value="1"/>
</dbReference>
<gene>
    <name evidence="1" type="ORF">J1N35_028092</name>
</gene>
<dbReference type="InterPro" id="IPR036691">
    <property type="entry name" value="Endo/exonu/phosph_ase_sf"/>
</dbReference>
<organism evidence="1 2">
    <name type="scientific">Gossypium stocksii</name>
    <dbReference type="NCBI Taxonomy" id="47602"/>
    <lineage>
        <taxon>Eukaryota</taxon>
        <taxon>Viridiplantae</taxon>
        <taxon>Streptophyta</taxon>
        <taxon>Embryophyta</taxon>
        <taxon>Tracheophyta</taxon>
        <taxon>Spermatophyta</taxon>
        <taxon>Magnoliopsida</taxon>
        <taxon>eudicotyledons</taxon>
        <taxon>Gunneridae</taxon>
        <taxon>Pentapetalae</taxon>
        <taxon>rosids</taxon>
        <taxon>malvids</taxon>
        <taxon>Malvales</taxon>
        <taxon>Malvaceae</taxon>
        <taxon>Malvoideae</taxon>
        <taxon>Gossypium</taxon>
    </lineage>
</organism>
<evidence type="ECO:0008006" key="3">
    <source>
        <dbReference type="Google" id="ProtNLM"/>
    </source>
</evidence>
<dbReference type="AlphaFoldDB" id="A0A9D3UVE5"/>
<dbReference type="EMBL" id="JAIQCV010000009">
    <property type="protein sequence ID" value="KAH1063105.1"/>
    <property type="molecule type" value="Genomic_DNA"/>
</dbReference>
<protein>
    <recommendedName>
        <fullName evidence="3">Endonuclease/exonuclease/phosphatase domain-containing protein</fullName>
    </recommendedName>
</protein>
<evidence type="ECO:0000313" key="2">
    <source>
        <dbReference type="Proteomes" id="UP000828251"/>
    </source>
</evidence>
<reference evidence="1 2" key="1">
    <citation type="journal article" date="2021" name="Plant Biotechnol. J.">
        <title>Multi-omics assisted identification of the key and species-specific regulatory components of drought-tolerant mechanisms in Gossypium stocksii.</title>
        <authorList>
            <person name="Yu D."/>
            <person name="Ke L."/>
            <person name="Zhang D."/>
            <person name="Wu Y."/>
            <person name="Sun Y."/>
            <person name="Mei J."/>
            <person name="Sun J."/>
            <person name="Sun Y."/>
        </authorList>
    </citation>
    <scope>NUCLEOTIDE SEQUENCE [LARGE SCALE GENOMIC DNA]</scope>
    <source>
        <strain evidence="2">cv. E1</strain>
        <tissue evidence="1">Leaf</tissue>
    </source>
</reference>
<proteinExistence type="predicted"/>
<comment type="caution">
    <text evidence="1">The sequence shown here is derived from an EMBL/GenBank/DDBJ whole genome shotgun (WGS) entry which is preliminary data.</text>
</comment>
<dbReference type="OrthoDB" id="10570964at2759"/>
<sequence length="125" mass="14687">MSRQFLLPWIRTRLRGNGMMLAKMFKQLNLLSRSAEHYENSKLERSWIGESMKPSYTINPRSFNDCYIDVSVIGDENSTEWWLTGFYGVSNGRRRADSWALLKQFNQNYHNPSVVMGDFNEILLI</sequence>
<dbReference type="Proteomes" id="UP000828251">
    <property type="component" value="Unassembled WGS sequence"/>
</dbReference>
<keyword evidence="2" id="KW-1185">Reference proteome</keyword>